<dbReference type="InterPro" id="IPR044855">
    <property type="entry name" value="CoA-Trfase_III_dom3_sf"/>
</dbReference>
<dbReference type="GO" id="GO:0008111">
    <property type="term" value="F:alpha-methylacyl-CoA racemase activity"/>
    <property type="evidence" value="ECO:0007669"/>
    <property type="project" value="TreeGrafter"/>
</dbReference>
<dbReference type="Pfam" id="PF02515">
    <property type="entry name" value="CoA_transf_3"/>
    <property type="match status" value="1"/>
</dbReference>
<keyword evidence="3" id="KW-1185">Reference proteome</keyword>
<dbReference type="Proteomes" id="UP000678393">
    <property type="component" value="Unassembled WGS sequence"/>
</dbReference>
<comment type="caution">
    <text evidence="2">The sequence shown here is derived from an EMBL/GenBank/DDBJ whole genome shotgun (WGS) entry which is preliminary data.</text>
</comment>
<organism evidence="2 3">
    <name type="scientific">Candidula unifasciata</name>
    <dbReference type="NCBI Taxonomy" id="100452"/>
    <lineage>
        <taxon>Eukaryota</taxon>
        <taxon>Metazoa</taxon>
        <taxon>Spiralia</taxon>
        <taxon>Lophotrochozoa</taxon>
        <taxon>Mollusca</taxon>
        <taxon>Gastropoda</taxon>
        <taxon>Heterobranchia</taxon>
        <taxon>Euthyneura</taxon>
        <taxon>Panpulmonata</taxon>
        <taxon>Eupulmonata</taxon>
        <taxon>Stylommatophora</taxon>
        <taxon>Helicina</taxon>
        <taxon>Helicoidea</taxon>
        <taxon>Geomitridae</taxon>
        <taxon>Candidula</taxon>
    </lineage>
</organism>
<dbReference type="InterPro" id="IPR050509">
    <property type="entry name" value="CoA-transferase_III"/>
</dbReference>
<dbReference type="InterPro" id="IPR003673">
    <property type="entry name" value="CoA-Trfase_fam_III"/>
</dbReference>
<dbReference type="PANTHER" id="PTHR48228">
    <property type="entry name" value="SUCCINYL-COA--D-CITRAMALATE COA-TRANSFERASE"/>
    <property type="match status" value="1"/>
</dbReference>
<dbReference type="GO" id="GO:0008206">
    <property type="term" value="P:bile acid metabolic process"/>
    <property type="evidence" value="ECO:0007669"/>
    <property type="project" value="TreeGrafter"/>
</dbReference>
<dbReference type="PANTHER" id="PTHR48228:SF5">
    <property type="entry name" value="ALPHA-METHYLACYL-COA RACEMASE"/>
    <property type="match status" value="1"/>
</dbReference>
<sequence length="365" mass="39680">MAGLAPGPFCGMVLADFGARVIRIDRPNAIIIDDTLSRGKQSVTVNLKKQEGLNVIKKLCKSADVLIEPYRPGVMEKLGLSPETLISDNPRLIYARLTGYGQCGSMMHKAGHDINYIAMSGVLSKLGRRSERPYPPINLLADFAGGGLVCALGIIMALYERSLSGKGQVIDASMVEGSAYVASFLDTNRNTLFADARGTNMLDGGAAFYDTYVTKDGQYMAVGSLEPKFFADLIKGLGLQESNISQADDQDKQRELFTEIFLTKTRDEWVAAFEGLDACVTPVLSTEEAAEHPHNKSRRSFLRGDTAVLQSCPAPRLSRTPGIQQQLPLPKTGEHTVEVLKDSGFSSNEINDLIKCGALFQTPRL</sequence>
<evidence type="ECO:0008006" key="4">
    <source>
        <dbReference type="Google" id="ProtNLM"/>
    </source>
</evidence>
<dbReference type="GO" id="GO:0005739">
    <property type="term" value="C:mitochondrion"/>
    <property type="evidence" value="ECO:0007669"/>
    <property type="project" value="TreeGrafter"/>
</dbReference>
<protein>
    <recommendedName>
        <fullName evidence="4">Alpha-methylacyl-CoA racemase</fullName>
    </recommendedName>
</protein>
<reference evidence="2" key="1">
    <citation type="submission" date="2021-04" db="EMBL/GenBank/DDBJ databases">
        <authorList>
            <consortium name="Molecular Ecology Group"/>
        </authorList>
    </citation>
    <scope>NUCLEOTIDE SEQUENCE</scope>
</reference>
<comment type="similarity">
    <text evidence="1">Belongs to the CoA-transferase III family.</text>
</comment>
<name>A0A8S4A731_9EUPU</name>
<dbReference type="Gene3D" id="3.30.1540.10">
    <property type="entry name" value="formyl-coa transferase, domain 3"/>
    <property type="match status" value="1"/>
</dbReference>
<accession>A0A8S4A731</accession>
<dbReference type="OrthoDB" id="16747at2759"/>
<evidence type="ECO:0000256" key="1">
    <source>
        <dbReference type="ARBA" id="ARBA00008383"/>
    </source>
</evidence>
<dbReference type="Gene3D" id="3.40.50.10540">
    <property type="entry name" value="Crotonobetainyl-coa:carnitine coa-transferase, domain 1"/>
    <property type="match status" value="1"/>
</dbReference>
<dbReference type="InterPro" id="IPR023606">
    <property type="entry name" value="CoA-Trfase_III_dom_1_sf"/>
</dbReference>
<dbReference type="AlphaFoldDB" id="A0A8S4A731"/>
<dbReference type="SUPFAM" id="SSF89796">
    <property type="entry name" value="CoA-transferase family III (CaiB/BaiF)"/>
    <property type="match status" value="1"/>
</dbReference>
<gene>
    <name evidence="2" type="ORF">CUNI_LOCUS20384</name>
</gene>
<proteinExistence type="inferred from homology"/>
<evidence type="ECO:0000313" key="3">
    <source>
        <dbReference type="Proteomes" id="UP000678393"/>
    </source>
</evidence>
<evidence type="ECO:0000313" key="2">
    <source>
        <dbReference type="EMBL" id="CAG5134826.1"/>
    </source>
</evidence>
<dbReference type="EMBL" id="CAJHNH020007634">
    <property type="protein sequence ID" value="CAG5134826.1"/>
    <property type="molecule type" value="Genomic_DNA"/>
</dbReference>